<feature type="chain" id="PRO_5026110000" evidence="1">
    <location>
        <begin position="22"/>
        <end position="87"/>
    </location>
</feature>
<proteinExistence type="predicted"/>
<protein>
    <submittedName>
        <fullName evidence="2">Uncharacterized protein</fullName>
    </submittedName>
</protein>
<name>A0A6I3KHY2_9HYPH</name>
<reference evidence="2 3" key="1">
    <citation type="submission" date="2019-11" db="EMBL/GenBank/DDBJ databases">
        <title>Identification of a novel strain.</title>
        <authorList>
            <person name="Xu Q."/>
            <person name="Wang G."/>
        </authorList>
    </citation>
    <scope>NUCLEOTIDE SEQUENCE [LARGE SCALE GENOMIC DNA]</scope>
    <source>
        <strain evidence="3">xq</strain>
    </source>
</reference>
<dbReference type="Proteomes" id="UP000440694">
    <property type="component" value="Unassembled WGS sequence"/>
</dbReference>
<accession>A0A6I3KHY2</accession>
<comment type="caution">
    <text evidence="2">The sequence shown here is derived from an EMBL/GenBank/DDBJ whole genome shotgun (WGS) entry which is preliminary data.</text>
</comment>
<dbReference type="RefSeq" id="WP_154739872.1">
    <property type="nucleotide sequence ID" value="NZ_WMBQ01000002.1"/>
</dbReference>
<dbReference type="AlphaFoldDB" id="A0A6I3KHY2"/>
<evidence type="ECO:0000256" key="1">
    <source>
        <dbReference type="SAM" id="SignalP"/>
    </source>
</evidence>
<feature type="signal peptide" evidence="1">
    <location>
        <begin position="1"/>
        <end position="21"/>
    </location>
</feature>
<evidence type="ECO:0000313" key="2">
    <source>
        <dbReference type="EMBL" id="MTD95315.1"/>
    </source>
</evidence>
<gene>
    <name evidence="2" type="ORF">GIW81_13330</name>
</gene>
<dbReference type="EMBL" id="WMBQ01000002">
    <property type="protein sequence ID" value="MTD95315.1"/>
    <property type="molecule type" value="Genomic_DNA"/>
</dbReference>
<keyword evidence="1" id="KW-0732">Signal</keyword>
<keyword evidence="3" id="KW-1185">Reference proteome</keyword>
<sequence>MRDTLALGSAAFAALALLAVANTDASAEFYRTPAGEVKYRRPDPNANTPVLFYYRGYAYPYVSGLAYRERAGEVRPSDAPYRERVQR</sequence>
<evidence type="ECO:0000313" key="3">
    <source>
        <dbReference type="Proteomes" id="UP000440694"/>
    </source>
</evidence>
<organism evidence="2 3">
    <name type="scientific">Hyphomicrobium album</name>
    <dbReference type="NCBI Taxonomy" id="2665159"/>
    <lineage>
        <taxon>Bacteria</taxon>
        <taxon>Pseudomonadati</taxon>
        <taxon>Pseudomonadota</taxon>
        <taxon>Alphaproteobacteria</taxon>
        <taxon>Hyphomicrobiales</taxon>
        <taxon>Hyphomicrobiaceae</taxon>
        <taxon>Hyphomicrobium</taxon>
    </lineage>
</organism>